<organism evidence="3 4">
    <name type="scientific">Meloidogyne incognita</name>
    <name type="common">Southern root-knot nematode worm</name>
    <name type="synonym">Oxyuris incognita</name>
    <dbReference type="NCBI Taxonomy" id="6306"/>
    <lineage>
        <taxon>Eukaryota</taxon>
        <taxon>Metazoa</taxon>
        <taxon>Ecdysozoa</taxon>
        <taxon>Nematoda</taxon>
        <taxon>Chromadorea</taxon>
        <taxon>Rhabditida</taxon>
        <taxon>Tylenchina</taxon>
        <taxon>Tylenchomorpha</taxon>
        <taxon>Tylenchoidea</taxon>
        <taxon>Meloidogynidae</taxon>
        <taxon>Meloidogyninae</taxon>
        <taxon>Meloidogyne</taxon>
        <taxon>Meloidogyne incognita group</taxon>
    </lineage>
</organism>
<evidence type="ECO:0000313" key="3">
    <source>
        <dbReference type="Proteomes" id="UP000887563"/>
    </source>
</evidence>
<keyword evidence="3" id="KW-1185">Reference proteome</keyword>
<proteinExistence type="predicted"/>
<name>A0A914M9I2_MELIC</name>
<feature type="signal peptide" evidence="2">
    <location>
        <begin position="1"/>
        <end position="22"/>
    </location>
</feature>
<dbReference type="Proteomes" id="UP000887563">
    <property type="component" value="Unplaced"/>
</dbReference>
<feature type="compositionally biased region" description="Basic and acidic residues" evidence="1">
    <location>
        <begin position="100"/>
        <end position="136"/>
    </location>
</feature>
<dbReference type="AlphaFoldDB" id="A0A914M9I2"/>
<dbReference type="WBParaSite" id="Minc3s01478g24139">
    <property type="protein sequence ID" value="Minc3s01478g24139"/>
    <property type="gene ID" value="Minc3s01478g24139"/>
</dbReference>
<reference evidence="4" key="1">
    <citation type="submission" date="2022-11" db="UniProtKB">
        <authorList>
            <consortium name="WormBaseParasite"/>
        </authorList>
    </citation>
    <scope>IDENTIFICATION</scope>
</reference>
<keyword evidence="2" id="KW-0732">Signal</keyword>
<protein>
    <submittedName>
        <fullName evidence="4">Uncharacterized protein</fullName>
    </submittedName>
</protein>
<evidence type="ECO:0000256" key="2">
    <source>
        <dbReference type="SAM" id="SignalP"/>
    </source>
</evidence>
<feature type="region of interest" description="Disordered" evidence="1">
    <location>
        <begin position="92"/>
        <end position="139"/>
    </location>
</feature>
<sequence>MKLVRVLLFLIFNSILWSLINSVKNNKNQNELTRVEETSEDLNKICEGAESSFAPQIQKYGKTLKPTPKITKNEINKNTEEKRLKKKEYNRNHYQKKKDTRKEYTRNYREQNKERKLEYDRKYREKNKERISESKKSAHYKQNIHQYYVNNREKKREYDRMRRQKTKNQKEIYKNGILKLKKVDNTLETSNNSTNNNCENKGKDPIVCEEYRQLSNSKGNSFVNSQTDDCVNNLSDTNACSYVQKNVQEADDARIQKVDDHDDLIDQSLFDDQNFLDYLDSVLHS</sequence>
<accession>A0A914M9I2</accession>
<feature type="chain" id="PRO_5036710519" evidence="2">
    <location>
        <begin position="23"/>
        <end position="285"/>
    </location>
</feature>
<evidence type="ECO:0000313" key="4">
    <source>
        <dbReference type="WBParaSite" id="Minc3s01478g24139"/>
    </source>
</evidence>
<evidence type="ECO:0000256" key="1">
    <source>
        <dbReference type="SAM" id="MobiDB-lite"/>
    </source>
</evidence>